<organism evidence="5 6">
    <name type="scientific">Halioxenophilus aromaticivorans</name>
    <dbReference type="NCBI Taxonomy" id="1306992"/>
    <lineage>
        <taxon>Bacteria</taxon>
        <taxon>Pseudomonadati</taxon>
        <taxon>Pseudomonadota</taxon>
        <taxon>Gammaproteobacteria</taxon>
        <taxon>Alteromonadales</taxon>
        <taxon>Alteromonadaceae</taxon>
        <taxon>Halioxenophilus</taxon>
    </lineage>
</organism>
<evidence type="ECO:0000256" key="1">
    <source>
        <dbReference type="ARBA" id="ARBA00023015"/>
    </source>
</evidence>
<accession>A0AAV3U0C8</accession>
<dbReference type="Pfam" id="PF12625">
    <property type="entry name" value="Arabinose_bd"/>
    <property type="match status" value="1"/>
</dbReference>
<sequence length="334" mass="38485">MTGATIAAEVVLAALANVPEDGGVRRAMLIDNGIRPEALENPGARVQVQKFANLLRDAMIELQDEQLGYGVGVQPPGTWTTMAQYALDAENLGDAIRRLSRFYRFVPWGVETRCEMLDENTNFTMRPANPENKFSPYLYESFLFYYYQFCCWLTDYRIPVLAIGFNFESTSYSEDYVGVFSPQRVDYLEEFSFISFSSRYNSLPIKHTAISIKKMIEHANLVLFNQYLQQARWAEKVEQVIAISAFQNNSITSVALQLCIHPHTLRRRLKNEGRQFAEVRDKLRLKLAMNQLKQTRKSIEDIAIELGYSETSAFSRAFKRWTKLSPQNFRDQSK</sequence>
<dbReference type="Proteomes" id="UP001409585">
    <property type="component" value="Unassembled WGS sequence"/>
</dbReference>
<dbReference type="InterPro" id="IPR020449">
    <property type="entry name" value="Tscrpt_reg_AraC-type_HTH"/>
</dbReference>
<dbReference type="RefSeq" id="WP_345419108.1">
    <property type="nucleotide sequence ID" value="NZ_AP031496.1"/>
</dbReference>
<dbReference type="AlphaFoldDB" id="A0AAV3U0C8"/>
<dbReference type="Pfam" id="PF12833">
    <property type="entry name" value="HTH_18"/>
    <property type="match status" value="1"/>
</dbReference>
<evidence type="ECO:0000313" key="6">
    <source>
        <dbReference type="Proteomes" id="UP001409585"/>
    </source>
</evidence>
<dbReference type="InterPro" id="IPR018062">
    <property type="entry name" value="HTH_AraC-typ_CS"/>
</dbReference>
<evidence type="ECO:0000256" key="2">
    <source>
        <dbReference type="ARBA" id="ARBA00023125"/>
    </source>
</evidence>
<dbReference type="GO" id="GO:0005829">
    <property type="term" value="C:cytosol"/>
    <property type="evidence" value="ECO:0007669"/>
    <property type="project" value="TreeGrafter"/>
</dbReference>
<proteinExistence type="predicted"/>
<dbReference type="PANTHER" id="PTHR47894">
    <property type="entry name" value="HTH-TYPE TRANSCRIPTIONAL REGULATOR GADX"/>
    <property type="match status" value="1"/>
</dbReference>
<dbReference type="SUPFAM" id="SSF46689">
    <property type="entry name" value="Homeodomain-like"/>
    <property type="match status" value="1"/>
</dbReference>
<dbReference type="InterPro" id="IPR018060">
    <property type="entry name" value="HTH_AraC"/>
</dbReference>
<comment type="caution">
    <text evidence="5">The sequence shown here is derived from an EMBL/GenBank/DDBJ whole genome shotgun (WGS) entry which is preliminary data.</text>
</comment>
<dbReference type="PRINTS" id="PR00032">
    <property type="entry name" value="HTHARAC"/>
</dbReference>
<evidence type="ECO:0000256" key="3">
    <source>
        <dbReference type="ARBA" id="ARBA00023163"/>
    </source>
</evidence>
<keyword evidence="3" id="KW-0804">Transcription</keyword>
<evidence type="ECO:0000313" key="5">
    <source>
        <dbReference type="EMBL" id="GAA4937306.1"/>
    </source>
</evidence>
<keyword evidence="1" id="KW-0805">Transcription regulation</keyword>
<protein>
    <submittedName>
        <fullName evidence="5">AraC family transcriptional regulator</fullName>
    </submittedName>
</protein>
<feature type="domain" description="HTH araC/xylS-type" evidence="4">
    <location>
        <begin position="235"/>
        <end position="332"/>
    </location>
</feature>
<name>A0AAV3U0C8_9ALTE</name>
<dbReference type="PROSITE" id="PS01124">
    <property type="entry name" value="HTH_ARAC_FAMILY_2"/>
    <property type="match status" value="1"/>
</dbReference>
<reference evidence="6" key="1">
    <citation type="journal article" date="2019" name="Int. J. Syst. Evol. Microbiol.">
        <title>The Global Catalogue of Microorganisms (GCM) 10K type strain sequencing project: providing services to taxonomists for standard genome sequencing and annotation.</title>
        <authorList>
            <consortium name="The Broad Institute Genomics Platform"/>
            <consortium name="The Broad Institute Genome Sequencing Center for Infectious Disease"/>
            <person name="Wu L."/>
            <person name="Ma J."/>
        </authorList>
    </citation>
    <scope>NUCLEOTIDE SEQUENCE [LARGE SCALE GENOMIC DNA]</scope>
    <source>
        <strain evidence="6">JCM 19134</strain>
    </source>
</reference>
<dbReference type="EMBL" id="BAABLX010000007">
    <property type="protein sequence ID" value="GAA4937306.1"/>
    <property type="molecule type" value="Genomic_DNA"/>
</dbReference>
<dbReference type="PANTHER" id="PTHR47894:SF1">
    <property type="entry name" value="HTH-TYPE TRANSCRIPTIONAL REGULATOR VQSM"/>
    <property type="match status" value="1"/>
</dbReference>
<evidence type="ECO:0000259" key="4">
    <source>
        <dbReference type="PROSITE" id="PS01124"/>
    </source>
</evidence>
<keyword evidence="6" id="KW-1185">Reference proteome</keyword>
<dbReference type="Gene3D" id="1.10.10.60">
    <property type="entry name" value="Homeodomain-like"/>
    <property type="match status" value="1"/>
</dbReference>
<dbReference type="InterPro" id="IPR032687">
    <property type="entry name" value="AraC-type_N"/>
</dbReference>
<dbReference type="PROSITE" id="PS00041">
    <property type="entry name" value="HTH_ARAC_FAMILY_1"/>
    <property type="match status" value="1"/>
</dbReference>
<dbReference type="SMART" id="SM00342">
    <property type="entry name" value="HTH_ARAC"/>
    <property type="match status" value="1"/>
</dbReference>
<dbReference type="GO" id="GO:0000976">
    <property type="term" value="F:transcription cis-regulatory region binding"/>
    <property type="evidence" value="ECO:0007669"/>
    <property type="project" value="TreeGrafter"/>
</dbReference>
<keyword evidence="2" id="KW-0238">DNA-binding</keyword>
<gene>
    <name evidence="5" type="ORF">GCM10025791_13840</name>
</gene>
<dbReference type="GO" id="GO:0003700">
    <property type="term" value="F:DNA-binding transcription factor activity"/>
    <property type="evidence" value="ECO:0007669"/>
    <property type="project" value="InterPro"/>
</dbReference>
<dbReference type="InterPro" id="IPR009057">
    <property type="entry name" value="Homeodomain-like_sf"/>
</dbReference>